<dbReference type="PROSITE" id="PS50216">
    <property type="entry name" value="DHHC"/>
    <property type="match status" value="1"/>
</dbReference>
<evidence type="ECO:0000256" key="1">
    <source>
        <dbReference type="ARBA" id="ARBA00004141"/>
    </source>
</evidence>
<dbReference type="GO" id="GO:0005783">
    <property type="term" value="C:endoplasmic reticulum"/>
    <property type="evidence" value="ECO:0007669"/>
    <property type="project" value="TreeGrafter"/>
</dbReference>
<evidence type="ECO:0000313" key="14">
    <source>
        <dbReference type="EMBL" id="TDL26842.1"/>
    </source>
</evidence>
<evidence type="ECO:0000256" key="12">
    <source>
        <dbReference type="SAM" id="MobiDB-lite"/>
    </source>
</evidence>
<gene>
    <name evidence="14" type="ORF">BD410DRAFT_782923</name>
</gene>
<name>A0A4Y7QIA6_9AGAM</name>
<keyword evidence="3 11" id="KW-0812">Transmembrane</keyword>
<dbReference type="STRING" id="50990.A0A4Y7QIA6"/>
<dbReference type="EMBL" id="ML170160">
    <property type="protein sequence ID" value="TDL26842.1"/>
    <property type="molecule type" value="Genomic_DNA"/>
</dbReference>
<comment type="catalytic activity">
    <reaction evidence="10 11">
        <text>L-cysteinyl-[protein] + hexadecanoyl-CoA = S-hexadecanoyl-L-cysteinyl-[protein] + CoA</text>
        <dbReference type="Rhea" id="RHEA:36683"/>
        <dbReference type="Rhea" id="RHEA-COMP:10131"/>
        <dbReference type="Rhea" id="RHEA-COMP:11032"/>
        <dbReference type="ChEBI" id="CHEBI:29950"/>
        <dbReference type="ChEBI" id="CHEBI:57287"/>
        <dbReference type="ChEBI" id="CHEBI:57379"/>
        <dbReference type="ChEBI" id="CHEBI:74151"/>
        <dbReference type="EC" id="2.3.1.225"/>
    </reaction>
</comment>
<evidence type="ECO:0000256" key="10">
    <source>
        <dbReference type="ARBA" id="ARBA00048048"/>
    </source>
</evidence>
<feature type="transmembrane region" description="Helical" evidence="11">
    <location>
        <begin position="79"/>
        <end position="100"/>
    </location>
</feature>
<dbReference type="PANTHER" id="PTHR22883:SF23">
    <property type="entry name" value="PALMITOYLTRANSFERASE ZDHHC6"/>
    <property type="match status" value="1"/>
</dbReference>
<dbReference type="PANTHER" id="PTHR22883">
    <property type="entry name" value="ZINC FINGER DHHC DOMAIN CONTAINING PROTEIN"/>
    <property type="match status" value="1"/>
</dbReference>
<dbReference type="OrthoDB" id="1436450at2759"/>
<evidence type="ECO:0000256" key="6">
    <source>
        <dbReference type="ARBA" id="ARBA00023139"/>
    </source>
</evidence>
<keyword evidence="15" id="KW-1185">Reference proteome</keyword>
<keyword evidence="7" id="KW-0449">Lipoprotein</keyword>
<reference evidence="14 15" key="1">
    <citation type="submission" date="2018-06" db="EMBL/GenBank/DDBJ databases">
        <title>A transcriptomic atlas of mushroom development highlights an independent origin of complex multicellularity.</title>
        <authorList>
            <consortium name="DOE Joint Genome Institute"/>
            <person name="Krizsan K."/>
            <person name="Almasi E."/>
            <person name="Merenyi Z."/>
            <person name="Sahu N."/>
            <person name="Viragh M."/>
            <person name="Koszo T."/>
            <person name="Mondo S."/>
            <person name="Kiss B."/>
            <person name="Balint B."/>
            <person name="Kues U."/>
            <person name="Barry K."/>
            <person name="Hegedus J.C."/>
            <person name="Henrissat B."/>
            <person name="Johnson J."/>
            <person name="Lipzen A."/>
            <person name="Ohm R."/>
            <person name="Nagy I."/>
            <person name="Pangilinan J."/>
            <person name="Yan J."/>
            <person name="Xiong Y."/>
            <person name="Grigoriev I.V."/>
            <person name="Hibbett D.S."/>
            <person name="Nagy L.G."/>
        </authorList>
    </citation>
    <scope>NUCLEOTIDE SEQUENCE [LARGE SCALE GENOMIC DNA]</scope>
    <source>
        <strain evidence="14 15">SZMC22713</strain>
    </source>
</reference>
<keyword evidence="6" id="KW-0564">Palmitate</keyword>
<evidence type="ECO:0000256" key="5">
    <source>
        <dbReference type="ARBA" id="ARBA00023136"/>
    </source>
</evidence>
<accession>A0A4Y7QIA6</accession>
<dbReference type="InterPro" id="IPR039859">
    <property type="entry name" value="PFA4/ZDH16/20/ERF2-like"/>
</dbReference>
<organism evidence="14 15">
    <name type="scientific">Rickenella mellea</name>
    <dbReference type="NCBI Taxonomy" id="50990"/>
    <lineage>
        <taxon>Eukaryota</taxon>
        <taxon>Fungi</taxon>
        <taxon>Dikarya</taxon>
        <taxon>Basidiomycota</taxon>
        <taxon>Agaricomycotina</taxon>
        <taxon>Agaricomycetes</taxon>
        <taxon>Hymenochaetales</taxon>
        <taxon>Rickenellaceae</taxon>
        <taxon>Rickenella</taxon>
    </lineage>
</organism>
<feature type="transmembrane region" description="Helical" evidence="11">
    <location>
        <begin position="335"/>
        <end position="360"/>
    </location>
</feature>
<dbReference type="EC" id="2.3.1.225" evidence="11"/>
<evidence type="ECO:0000256" key="3">
    <source>
        <dbReference type="ARBA" id="ARBA00022692"/>
    </source>
</evidence>
<evidence type="ECO:0000256" key="7">
    <source>
        <dbReference type="ARBA" id="ARBA00023288"/>
    </source>
</evidence>
<dbReference type="GO" id="GO:0006612">
    <property type="term" value="P:protein targeting to membrane"/>
    <property type="evidence" value="ECO:0007669"/>
    <property type="project" value="TreeGrafter"/>
</dbReference>
<keyword evidence="5 11" id="KW-0472">Membrane</keyword>
<comment type="domain">
    <text evidence="11">The DHHC domain is required for palmitoyltransferase activity.</text>
</comment>
<evidence type="ECO:0000256" key="9">
    <source>
        <dbReference type="ARBA" id="ARBA00038298"/>
    </source>
</evidence>
<feature type="region of interest" description="Disordered" evidence="12">
    <location>
        <begin position="209"/>
        <end position="241"/>
    </location>
</feature>
<evidence type="ECO:0000256" key="2">
    <source>
        <dbReference type="ARBA" id="ARBA00022679"/>
    </source>
</evidence>
<comment type="subcellular location">
    <subcellularLocation>
        <location evidence="1">Membrane</location>
        <topology evidence="1">Multi-pass membrane protein</topology>
    </subcellularLocation>
</comment>
<dbReference type="VEuPathDB" id="FungiDB:BD410DRAFT_782923"/>
<keyword evidence="4 11" id="KW-1133">Transmembrane helix</keyword>
<feature type="compositionally biased region" description="Basic and acidic residues" evidence="12">
    <location>
        <begin position="148"/>
        <end position="158"/>
    </location>
</feature>
<dbReference type="InterPro" id="IPR001594">
    <property type="entry name" value="Palmitoyltrfase_DHHC"/>
</dbReference>
<proteinExistence type="inferred from homology"/>
<sequence>MVVRDKPAVKHEARCIGFSETLEKQRIERNQRTTPQPWIARKFMIGVIIGIVGFAYYVYIARFCLPMIRKRDNALGGKAMGITFLTVFCLLGFMFLWTYAKVVATPPGFARDHVSKSSAPGFPDGRQQPHRSDSDSTLGTPYEAMSRNSHEQNADRPAEPVGEDNQYPPPSPHNSHSRRGEHRPIESAAEPNAGVMDALPLPVTANHAQLNPKLSPIHPREERPPGAPRRSSRPEFQRAPPTKAFLAPENRYCKRDELIKPMRAHHCRSCGTCVLMYDHHCPWIGQCVGALNHKFFVNFLQWSVPFTMWIFATLLGLNVKASKDISSFNIDIPQIVLIAISGFFVLFTTVLLLSHIHLILLNQTTVESLSIMSLNERENAVIGQMTPVWNCLETSRD</sequence>
<feature type="region of interest" description="Disordered" evidence="12">
    <location>
        <begin position="113"/>
        <end position="183"/>
    </location>
</feature>
<feature type="transmembrane region" description="Helical" evidence="11">
    <location>
        <begin position="295"/>
        <end position="315"/>
    </location>
</feature>
<evidence type="ECO:0000256" key="4">
    <source>
        <dbReference type="ARBA" id="ARBA00022989"/>
    </source>
</evidence>
<dbReference type="Pfam" id="PF01529">
    <property type="entry name" value="DHHC"/>
    <property type="match status" value="1"/>
</dbReference>
<dbReference type="GO" id="GO:0016020">
    <property type="term" value="C:membrane"/>
    <property type="evidence" value="ECO:0007669"/>
    <property type="project" value="UniProtKB-SubCell"/>
</dbReference>
<evidence type="ECO:0000256" key="8">
    <source>
        <dbReference type="ARBA" id="ARBA00023315"/>
    </source>
</evidence>
<comment type="similarity">
    <text evidence="9">Belongs to the DHHC palmitoyltransferase family. PFA5 subfamily.</text>
</comment>
<evidence type="ECO:0000259" key="13">
    <source>
        <dbReference type="Pfam" id="PF01529"/>
    </source>
</evidence>
<evidence type="ECO:0000313" key="15">
    <source>
        <dbReference type="Proteomes" id="UP000294933"/>
    </source>
</evidence>
<keyword evidence="8 11" id="KW-0012">Acyltransferase</keyword>
<dbReference type="GO" id="GO:0019706">
    <property type="term" value="F:protein-cysteine S-palmitoyltransferase activity"/>
    <property type="evidence" value="ECO:0007669"/>
    <property type="project" value="UniProtKB-EC"/>
</dbReference>
<dbReference type="AlphaFoldDB" id="A0A4Y7QIA6"/>
<feature type="domain" description="Palmitoyltransferase DHHC" evidence="13">
    <location>
        <begin position="249"/>
        <end position="369"/>
    </location>
</feature>
<feature type="transmembrane region" description="Helical" evidence="11">
    <location>
        <begin position="39"/>
        <end position="59"/>
    </location>
</feature>
<keyword evidence="2 11" id="KW-0808">Transferase</keyword>
<dbReference type="Proteomes" id="UP000294933">
    <property type="component" value="Unassembled WGS sequence"/>
</dbReference>
<protein>
    <recommendedName>
        <fullName evidence="11">Palmitoyltransferase</fullName>
        <ecNumber evidence="11">2.3.1.225</ecNumber>
    </recommendedName>
</protein>
<dbReference type="GO" id="GO:0005794">
    <property type="term" value="C:Golgi apparatus"/>
    <property type="evidence" value="ECO:0007669"/>
    <property type="project" value="TreeGrafter"/>
</dbReference>
<evidence type="ECO:0000256" key="11">
    <source>
        <dbReference type="RuleBase" id="RU079119"/>
    </source>
</evidence>